<accession>A0ABU0FWI1</accession>
<name>A0ABU0FWI1_9BACI</name>
<keyword evidence="2" id="KW-1185">Reference proteome</keyword>
<proteinExistence type="predicted"/>
<evidence type="ECO:0000313" key="2">
    <source>
        <dbReference type="Proteomes" id="UP001242313"/>
    </source>
</evidence>
<gene>
    <name evidence="1" type="ORF">J2S25_002484</name>
</gene>
<sequence length="71" mass="8778">MLLFLKYHYFEKAVQQPYSRFIKILFEQLMGEKVAINRFIIYNFKIIKYFRRLVENENIHICGHGRDHWIG</sequence>
<protein>
    <submittedName>
        <fullName evidence="1">Pyridoxamine 5'-phosphate oxidase family protein</fullName>
    </submittedName>
</protein>
<reference evidence="1 2" key="1">
    <citation type="submission" date="2023-07" db="EMBL/GenBank/DDBJ databases">
        <title>Genomic Encyclopedia of Type Strains, Phase IV (KMG-IV): sequencing the most valuable type-strain genomes for metagenomic binning, comparative biology and taxonomic classification.</title>
        <authorList>
            <person name="Goeker M."/>
        </authorList>
    </citation>
    <scope>NUCLEOTIDE SEQUENCE [LARGE SCALE GENOMIC DNA]</scope>
    <source>
        <strain evidence="1 2">DSM 19598</strain>
    </source>
</reference>
<evidence type="ECO:0000313" key="1">
    <source>
        <dbReference type="EMBL" id="MDQ0414276.1"/>
    </source>
</evidence>
<comment type="caution">
    <text evidence="1">The sequence shown here is derived from an EMBL/GenBank/DDBJ whole genome shotgun (WGS) entry which is preliminary data.</text>
</comment>
<dbReference type="Proteomes" id="UP001242313">
    <property type="component" value="Unassembled WGS sequence"/>
</dbReference>
<dbReference type="EMBL" id="JAUSUN010000014">
    <property type="protein sequence ID" value="MDQ0414276.1"/>
    <property type="molecule type" value="Genomic_DNA"/>
</dbReference>
<organism evidence="1 2">
    <name type="scientific">Mesobacillus stamsii</name>
    <dbReference type="NCBI Taxonomy" id="225347"/>
    <lineage>
        <taxon>Bacteria</taxon>
        <taxon>Bacillati</taxon>
        <taxon>Bacillota</taxon>
        <taxon>Bacilli</taxon>
        <taxon>Bacillales</taxon>
        <taxon>Bacillaceae</taxon>
        <taxon>Mesobacillus</taxon>
    </lineage>
</organism>